<dbReference type="EMBL" id="VIKS01000004">
    <property type="protein sequence ID" value="TQV88348.1"/>
    <property type="molecule type" value="Genomic_DNA"/>
</dbReference>
<feature type="signal peptide" evidence="1">
    <location>
        <begin position="1"/>
        <end position="21"/>
    </location>
</feature>
<feature type="chain" id="PRO_5021762574" evidence="1">
    <location>
        <begin position="22"/>
        <end position="533"/>
    </location>
</feature>
<keyword evidence="3" id="KW-1185">Reference proteome</keyword>
<dbReference type="RefSeq" id="WP_142892856.1">
    <property type="nucleotide sequence ID" value="NZ_ML660162.1"/>
</dbReference>
<dbReference type="PROSITE" id="PS51257">
    <property type="entry name" value="PROKAR_LIPOPROTEIN"/>
    <property type="match status" value="1"/>
</dbReference>
<accession>A0A545UFU7</accession>
<dbReference type="AlphaFoldDB" id="A0A545UFU7"/>
<sequence>MRLVIFLGVFISAFLSCHSKAESLSYQPGMIVNLGETFDPFAPFESGSLGECFDVTFKNTTPNGQEQYTEGFVSSFSEYIKKTGLSLSGSGSGNFGMAKASASANFKRDREIFQSNKSVVYIVSGTRTYNPQRIKRVKLSDEGKALLTEASTQNDPSIFYMPCGRGIVTSVQKETNISIAYIFTASDSKKTEAIASAISAAVSGVKGKASTTANITSSVKQVDTSATVDTKIFQSGVIDGSDSLKSIIGSQPGDINSVRENLKKAISAISWKSSQIKQFTVDKISRHFKIAKDPDFRYISNLYTNLDKAKTAADRLVERYIQLDDILNADGLAGFKIKKGEVPKIKKERNDIEAKLKDLIKITQTCFEDNKDTCNVPTIDVSFKILDKLDIEFGGFAQWKATAGGAYNSHSERIESNADFWPMFTIRNLKYIDRLEFIQDNTIQLAVLNNAVLSKRINNSILELNEIKLHAQDSQYCWRGRWGEECNPWASDTSRHKNHLKSKHASKSFMAKIIDTEGNLIEIKVPKINSQNY</sequence>
<evidence type="ECO:0000256" key="1">
    <source>
        <dbReference type="SAM" id="SignalP"/>
    </source>
</evidence>
<proteinExistence type="predicted"/>
<comment type="caution">
    <text evidence="2">The sequence shown here is derived from an EMBL/GenBank/DDBJ whole genome shotgun (WGS) entry which is preliminary data.</text>
</comment>
<dbReference type="Proteomes" id="UP000315439">
    <property type="component" value="Unassembled WGS sequence"/>
</dbReference>
<reference evidence="2 3" key="1">
    <citation type="submission" date="2019-07" db="EMBL/GenBank/DDBJ databases">
        <title>Draft genome for Aliikangiella sp. M105.</title>
        <authorList>
            <person name="Wang G."/>
        </authorList>
    </citation>
    <scope>NUCLEOTIDE SEQUENCE [LARGE SCALE GENOMIC DNA]</scope>
    <source>
        <strain evidence="2 3">M105</strain>
    </source>
</reference>
<name>A0A545UFU7_9GAMM</name>
<evidence type="ECO:0000313" key="3">
    <source>
        <dbReference type="Proteomes" id="UP000315439"/>
    </source>
</evidence>
<gene>
    <name evidence="2" type="ORF">FLL46_07425</name>
</gene>
<evidence type="ECO:0000313" key="2">
    <source>
        <dbReference type="EMBL" id="TQV88348.1"/>
    </source>
</evidence>
<protein>
    <submittedName>
        <fullName evidence="2">Uncharacterized protein</fullName>
    </submittedName>
</protein>
<dbReference type="OrthoDB" id="9818670at2"/>
<keyword evidence="1" id="KW-0732">Signal</keyword>
<organism evidence="2 3">
    <name type="scientific">Aliikangiella coralliicola</name>
    <dbReference type="NCBI Taxonomy" id="2592383"/>
    <lineage>
        <taxon>Bacteria</taxon>
        <taxon>Pseudomonadati</taxon>
        <taxon>Pseudomonadota</taxon>
        <taxon>Gammaproteobacteria</taxon>
        <taxon>Oceanospirillales</taxon>
        <taxon>Pleioneaceae</taxon>
        <taxon>Aliikangiella</taxon>
    </lineage>
</organism>